<reference evidence="5" key="1">
    <citation type="submission" date="2022-08" db="EMBL/GenBank/DDBJ databases">
        <title>Novel sulfate-reducing endosymbionts in the free-living metamonad Anaeramoeba.</title>
        <authorList>
            <person name="Jerlstrom-Hultqvist J."/>
            <person name="Cepicka I."/>
            <person name="Gallot-Lavallee L."/>
            <person name="Salas-Leiva D."/>
            <person name="Curtis B.A."/>
            <person name="Zahonova K."/>
            <person name="Pipaliya S."/>
            <person name="Dacks J."/>
            <person name="Roger A.J."/>
        </authorList>
    </citation>
    <scope>NUCLEOTIDE SEQUENCE</scope>
    <source>
        <strain evidence="5">Schooner1</strain>
    </source>
</reference>
<feature type="repeat" description="RCC1" evidence="2">
    <location>
        <begin position="295"/>
        <end position="347"/>
    </location>
</feature>
<dbReference type="SUPFAM" id="SSF54695">
    <property type="entry name" value="POZ domain"/>
    <property type="match status" value="1"/>
</dbReference>
<dbReference type="Proteomes" id="UP001150062">
    <property type="component" value="Unassembled WGS sequence"/>
</dbReference>
<dbReference type="InterPro" id="IPR058923">
    <property type="entry name" value="RCC1-like_dom"/>
</dbReference>
<keyword evidence="1" id="KW-0677">Repeat</keyword>
<proteinExistence type="predicted"/>
<feature type="region of interest" description="Disordered" evidence="3">
    <location>
        <begin position="457"/>
        <end position="480"/>
    </location>
</feature>
<feature type="repeat" description="RCC1" evidence="2">
    <location>
        <begin position="93"/>
        <end position="146"/>
    </location>
</feature>
<dbReference type="PANTHER" id="PTHR22872">
    <property type="entry name" value="BTK-BINDING PROTEIN-RELATED"/>
    <property type="match status" value="1"/>
</dbReference>
<dbReference type="Pfam" id="PF25390">
    <property type="entry name" value="WD40_RLD"/>
    <property type="match status" value="1"/>
</dbReference>
<dbReference type="InterPro" id="IPR000210">
    <property type="entry name" value="BTB/POZ_dom"/>
</dbReference>
<dbReference type="InterPro" id="IPR011333">
    <property type="entry name" value="SKP1/BTB/POZ_sf"/>
</dbReference>
<dbReference type="PROSITE" id="PS50097">
    <property type="entry name" value="BTB"/>
    <property type="match status" value="1"/>
</dbReference>
<dbReference type="CDD" id="cd18186">
    <property type="entry name" value="BTB_POZ_ZBTB_KLHL-like"/>
    <property type="match status" value="1"/>
</dbReference>
<dbReference type="SUPFAM" id="SSF50985">
    <property type="entry name" value="RCC1/BLIP-II"/>
    <property type="match status" value="1"/>
</dbReference>
<dbReference type="InterPro" id="IPR051625">
    <property type="entry name" value="Signaling_Regulatory_Domain"/>
</dbReference>
<keyword evidence="6" id="KW-1185">Reference proteome</keyword>
<gene>
    <name evidence="5" type="ORF">M0813_09201</name>
</gene>
<feature type="repeat" description="RCC1" evidence="2">
    <location>
        <begin position="197"/>
        <end position="248"/>
    </location>
</feature>
<evidence type="ECO:0000256" key="3">
    <source>
        <dbReference type="SAM" id="MobiDB-lite"/>
    </source>
</evidence>
<dbReference type="Gene3D" id="2.130.10.30">
    <property type="entry name" value="Regulator of chromosome condensation 1/beta-lactamase-inhibitor protein II"/>
    <property type="match status" value="1"/>
</dbReference>
<feature type="repeat" description="RCC1" evidence="2">
    <location>
        <begin position="147"/>
        <end position="196"/>
    </location>
</feature>
<dbReference type="Pfam" id="PF00651">
    <property type="entry name" value="BTB"/>
    <property type="match status" value="1"/>
</dbReference>
<evidence type="ECO:0000256" key="2">
    <source>
        <dbReference type="PROSITE-ProRule" id="PRU00235"/>
    </source>
</evidence>
<organism evidence="5 6">
    <name type="scientific">Anaeramoeba flamelloides</name>
    <dbReference type="NCBI Taxonomy" id="1746091"/>
    <lineage>
        <taxon>Eukaryota</taxon>
        <taxon>Metamonada</taxon>
        <taxon>Anaeramoebidae</taxon>
        <taxon>Anaeramoeba</taxon>
    </lineage>
</organism>
<evidence type="ECO:0000313" key="6">
    <source>
        <dbReference type="Proteomes" id="UP001150062"/>
    </source>
</evidence>
<feature type="compositionally biased region" description="Acidic residues" evidence="3">
    <location>
        <begin position="461"/>
        <end position="480"/>
    </location>
</feature>
<name>A0ABQ8X8W2_9EUKA</name>
<evidence type="ECO:0000313" key="5">
    <source>
        <dbReference type="EMBL" id="KAJ6228063.1"/>
    </source>
</evidence>
<accession>A0ABQ8X8W2</accession>
<feature type="domain" description="BTB" evidence="4">
    <location>
        <begin position="484"/>
        <end position="541"/>
    </location>
</feature>
<evidence type="ECO:0000256" key="1">
    <source>
        <dbReference type="ARBA" id="ARBA00022737"/>
    </source>
</evidence>
<protein>
    <submittedName>
        <fullName evidence="5">Claret</fullName>
    </submittedName>
</protein>
<dbReference type="PROSITE" id="PS50012">
    <property type="entry name" value="RCC1_3"/>
    <property type="match status" value="4"/>
</dbReference>
<comment type="caution">
    <text evidence="5">The sequence shown here is derived from an EMBL/GenBank/DDBJ whole genome shotgun (WGS) entry which is preliminary data.</text>
</comment>
<dbReference type="EMBL" id="JAOAOG010000330">
    <property type="protein sequence ID" value="KAJ6228063.1"/>
    <property type="molecule type" value="Genomic_DNA"/>
</dbReference>
<dbReference type="Gene3D" id="3.30.710.10">
    <property type="entry name" value="Potassium Channel Kv1.1, Chain A"/>
    <property type="match status" value="1"/>
</dbReference>
<sequence>MIPRYFYVFGANTRNCLFVNKDSLLNQPKLIEEEHLQDVKFVAGCSGITCVVTDQNKIYLSTNPNSPLDFDENENVVVLLAGFNYFLILTESNKMFGLLSNSNGQLGQGNSSNFDHPKELNFFKEKKLTIEQIECGVLQSFVLCSNGHMYGMGFNSNGQLGMGNSSSTRVPTFIRKDVKNVWAGLYSYHTFIKTNDDKIFGVGKNGYGQLGLGTTSAVLNFTEVVDFKNKNVQDIKGGYDVSIALVDNRVYLCGNRSYINTSTTTKFQIPPELQDIEINQISCGCYHFLAKSVSNQIYIWGSNSSKQLGNNNNNHTNPTILKIPNIHYNDNLIVTCGAFNSFIHNIEPLGSILTDFFDFFNNEEFTDAEINGIKFHSQFVQFRTNIQIEELKQKLSNFTKNEIKSFFIWLYSDKIENKEILKKICLQCGINNWENKKLKTDLTNLWKDEETKDFIIRVREEDEEDENDDDNENDDDDDDDEFLEEVPIHKFVLLARSGLFREMFRNIQDESNHVTDYSNRSLEAIEVLVRYLYTDEIVLNADNYEFVPEELQDAPEYYQIKQENDFLKKLTKIVKEFEK</sequence>
<dbReference type="InterPro" id="IPR009091">
    <property type="entry name" value="RCC1/BLIP-II"/>
</dbReference>
<dbReference type="InterPro" id="IPR000408">
    <property type="entry name" value="Reg_chr_condens"/>
</dbReference>
<evidence type="ECO:0000259" key="4">
    <source>
        <dbReference type="PROSITE" id="PS50097"/>
    </source>
</evidence>